<comment type="subcellular location">
    <subcellularLocation>
        <location evidence="1">Membrane</location>
        <topology evidence="1">Single-pass type IV membrane protein</topology>
    </subcellularLocation>
</comment>
<dbReference type="InterPro" id="IPR008962">
    <property type="entry name" value="PapD-like_sf"/>
</dbReference>
<feature type="region of interest" description="Disordered" evidence="6">
    <location>
        <begin position="259"/>
        <end position="291"/>
    </location>
</feature>
<dbReference type="GO" id="GO:0007009">
    <property type="term" value="P:plasma membrane organization"/>
    <property type="evidence" value="ECO:0007669"/>
    <property type="project" value="UniProtKB-ARBA"/>
</dbReference>
<evidence type="ECO:0000256" key="5">
    <source>
        <dbReference type="ARBA" id="ARBA00023136"/>
    </source>
</evidence>
<evidence type="ECO:0000256" key="6">
    <source>
        <dbReference type="SAM" id="MobiDB-lite"/>
    </source>
</evidence>
<protein>
    <recommendedName>
        <fullName evidence="8">MSP domain-containing protein</fullName>
    </recommendedName>
</protein>
<dbReference type="OrthoDB" id="264603at2759"/>
<feature type="domain" description="MSP" evidence="8">
    <location>
        <begin position="2"/>
        <end position="125"/>
    </location>
</feature>
<dbReference type="GO" id="GO:0160219">
    <property type="term" value="C:cortical endoplasmic reticulum membrane"/>
    <property type="evidence" value="ECO:0007669"/>
    <property type="project" value="UniProtKB-ARBA"/>
</dbReference>
<keyword evidence="5 7" id="KW-0472">Membrane</keyword>
<dbReference type="PANTHER" id="PTHR10809:SF6">
    <property type="entry name" value="AT11025P-RELATED"/>
    <property type="match status" value="1"/>
</dbReference>
<dbReference type="GO" id="GO:0140506">
    <property type="term" value="F:endoplasmic reticulum-autophagosome adaptor activity"/>
    <property type="evidence" value="ECO:0007669"/>
    <property type="project" value="UniProtKB-ARBA"/>
</dbReference>
<keyword evidence="10" id="KW-1185">Reference proteome</keyword>
<dbReference type="GO" id="GO:0160214">
    <property type="term" value="F:endoplasmic reticulum-plasma membrane adaptor activity"/>
    <property type="evidence" value="ECO:0007669"/>
    <property type="project" value="UniProtKB-ARBA"/>
</dbReference>
<dbReference type="GO" id="GO:0051685">
    <property type="term" value="P:maintenance of ER location"/>
    <property type="evidence" value="ECO:0007669"/>
    <property type="project" value="UniProtKB-ARBA"/>
</dbReference>
<evidence type="ECO:0000256" key="4">
    <source>
        <dbReference type="ARBA" id="ARBA00022989"/>
    </source>
</evidence>
<dbReference type="GO" id="GO:0061817">
    <property type="term" value="P:endoplasmic reticulum-plasma membrane tethering"/>
    <property type="evidence" value="ECO:0007669"/>
    <property type="project" value="UniProtKB-ARBA"/>
</dbReference>
<dbReference type="GO" id="GO:0001786">
    <property type="term" value="F:phosphatidylserine binding"/>
    <property type="evidence" value="ECO:0007669"/>
    <property type="project" value="UniProtKB-ARBA"/>
</dbReference>
<dbReference type="PANTHER" id="PTHR10809">
    <property type="entry name" value="VESICLE-ASSOCIATED MEMBRANE PROTEIN-ASSOCIATED PROTEIN"/>
    <property type="match status" value="1"/>
</dbReference>
<dbReference type="AlphaFoldDB" id="A0A4S4M4S3"/>
<keyword evidence="3 7" id="KW-0812">Transmembrane</keyword>
<dbReference type="GO" id="GO:0090158">
    <property type="term" value="P:endoplasmic reticulum membrane organization"/>
    <property type="evidence" value="ECO:0007669"/>
    <property type="project" value="TreeGrafter"/>
</dbReference>
<dbReference type="EMBL" id="SGPL01000029">
    <property type="protein sequence ID" value="THH20109.1"/>
    <property type="molecule type" value="Genomic_DNA"/>
</dbReference>
<comment type="caution">
    <text evidence="9">The sequence shown here is derived from an EMBL/GenBank/DDBJ whole genome shotgun (WGS) entry which is preliminary data.</text>
</comment>
<dbReference type="InterPro" id="IPR013783">
    <property type="entry name" value="Ig-like_fold"/>
</dbReference>
<dbReference type="PIRSF" id="PIRSF019693">
    <property type="entry name" value="VAMP-associated"/>
    <property type="match status" value="1"/>
</dbReference>
<keyword evidence="4 7" id="KW-1133">Transmembrane helix</keyword>
<feature type="transmembrane region" description="Helical" evidence="7">
    <location>
        <begin position="307"/>
        <end position="326"/>
    </location>
</feature>
<proteinExistence type="inferred from homology"/>
<comment type="similarity">
    <text evidence="2">Belongs to the VAMP-associated protein (VAP) (TC 9.B.17) family.</text>
</comment>
<dbReference type="GO" id="GO:0035091">
    <property type="term" value="F:phosphatidylinositol binding"/>
    <property type="evidence" value="ECO:0007669"/>
    <property type="project" value="UniProtKB-ARBA"/>
</dbReference>
<gene>
    <name evidence="9" type="ORF">EW146_g1192</name>
</gene>
<evidence type="ECO:0000259" key="8">
    <source>
        <dbReference type="PROSITE" id="PS50202"/>
    </source>
</evidence>
<organism evidence="9 10">
    <name type="scientific">Bondarzewia mesenterica</name>
    <dbReference type="NCBI Taxonomy" id="1095465"/>
    <lineage>
        <taxon>Eukaryota</taxon>
        <taxon>Fungi</taxon>
        <taxon>Dikarya</taxon>
        <taxon>Basidiomycota</taxon>
        <taxon>Agaricomycotina</taxon>
        <taxon>Agaricomycetes</taxon>
        <taxon>Russulales</taxon>
        <taxon>Bondarzewiaceae</taxon>
        <taxon>Bondarzewia</taxon>
    </lineage>
</organism>
<evidence type="ECO:0000256" key="3">
    <source>
        <dbReference type="ARBA" id="ARBA00022692"/>
    </source>
</evidence>
<dbReference type="FunFam" id="2.60.40.10:FF:000813">
    <property type="entry name" value="Vesicle-associated protein 1-1"/>
    <property type="match status" value="1"/>
</dbReference>
<sequence>MSVSLQPSNSLGFNRPLTQSVKRTLAINNPNAEPVAFKVKTTAPKLYCVRPNSGRVEPGETVEVQVMLQAMKEEPPLNLKCKDKFLIQSTLITPDKEAHMQDIWNVADTDEADRIKSQKIKVVYLPADGQVAEEEDDVHHQPTLMPSGQSAFDNYGTVRGPSSLNGHAESTIRRPITPPADFSAAREEMHEEPPVLPETSSGNVGVVNVNVHTPQPVTPPAAPVPAPLPPVDPNPELLAKYQEAQAEVQRLRALLAAVPDPSSVASSGTSPTELRRRHRPTSDDGTTTVDSDVGTYYDDGAMHPEGVPLQVVVIIALLIFVTTYLFF</sequence>
<dbReference type="InterPro" id="IPR000535">
    <property type="entry name" value="MSP_dom"/>
</dbReference>
<dbReference type="Gene3D" id="2.60.40.10">
    <property type="entry name" value="Immunoglobulins"/>
    <property type="match status" value="1"/>
</dbReference>
<reference evidence="9 10" key="1">
    <citation type="submission" date="2019-02" db="EMBL/GenBank/DDBJ databases">
        <title>Genome sequencing of the rare red list fungi Bondarzewia mesenterica.</title>
        <authorList>
            <person name="Buettner E."/>
            <person name="Kellner H."/>
        </authorList>
    </citation>
    <scope>NUCLEOTIDE SEQUENCE [LARGE SCALE GENOMIC DNA]</scope>
    <source>
        <strain evidence="9 10">DSM 108281</strain>
    </source>
</reference>
<dbReference type="GO" id="GO:0061709">
    <property type="term" value="P:reticulophagy"/>
    <property type="evidence" value="ECO:0007669"/>
    <property type="project" value="UniProtKB-ARBA"/>
</dbReference>
<dbReference type="GO" id="GO:1902647">
    <property type="term" value="P:negative regulation of 1-phosphatidyl-1D-myo-inositol 4,5-bisphosphate biosynthetic process"/>
    <property type="evidence" value="ECO:0007669"/>
    <property type="project" value="UniProtKB-ARBA"/>
</dbReference>
<dbReference type="SUPFAM" id="SSF49354">
    <property type="entry name" value="PapD-like"/>
    <property type="match status" value="1"/>
</dbReference>
<evidence type="ECO:0000256" key="7">
    <source>
        <dbReference type="SAM" id="Phobius"/>
    </source>
</evidence>
<evidence type="ECO:0000313" key="10">
    <source>
        <dbReference type="Proteomes" id="UP000310158"/>
    </source>
</evidence>
<evidence type="ECO:0000256" key="1">
    <source>
        <dbReference type="ARBA" id="ARBA00004211"/>
    </source>
</evidence>
<evidence type="ECO:0000313" key="9">
    <source>
        <dbReference type="EMBL" id="THH20109.1"/>
    </source>
</evidence>
<evidence type="ECO:0000256" key="2">
    <source>
        <dbReference type="ARBA" id="ARBA00008932"/>
    </source>
</evidence>
<dbReference type="InterPro" id="IPR016763">
    <property type="entry name" value="VAP"/>
</dbReference>
<dbReference type="Proteomes" id="UP000310158">
    <property type="component" value="Unassembled WGS sequence"/>
</dbReference>
<dbReference type="GO" id="GO:0033149">
    <property type="term" value="F:FFAT motif binding"/>
    <property type="evidence" value="ECO:0007669"/>
    <property type="project" value="TreeGrafter"/>
</dbReference>
<name>A0A4S4M4S3_9AGAM</name>
<dbReference type="GO" id="GO:0005886">
    <property type="term" value="C:plasma membrane"/>
    <property type="evidence" value="ECO:0007669"/>
    <property type="project" value="TreeGrafter"/>
</dbReference>
<accession>A0A4S4M4S3</accession>
<dbReference type="Pfam" id="PF00635">
    <property type="entry name" value="Motile_Sperm"/>
    <property type="match status" value="1"/>
</dbReference>
<dbReference type="PROSITE" id="PS50202">
    <property type="entry name" value="MSP"/>
    <property type="match status" value="1"/>
</dbReference>